<accession>A0AAV5V3M3</accession>
<evidence type="ECO:0000313" key="1">
    <source>
        <dbReference type="EMBL" id="GMT13139.1"/>
    </source>
</evidence>
<reference evidence="1" key="1">
    <citation type="submission" date="2023-10" db="EMBL/GenBank/DDBJ databases">
        <title>Genome assembly of Pristionchus species.</title>
        <authorList>
            <person name="Yoshida K."/>
            <person name="Sommer R.J."/>
        </authorList>
    </citation>
    <scope>NUCLEOTIDE SEQUENCE</scope>
    <source>
        <strain evidence="1">RS5133</strain>
    </source>
</reference>
<organism evidence="1 2">
    <name type="scientific">Pristionchus fissidentatus</name>
    <dbReference type="NCBI Taxonomy" id="1538716"/>
    <lineage>
        <taxon>Eukaryota</taxon>
        <taxon>Metazoa</taxon>
        <taxon>Ecdysozoa</taxon>
        <taxon>Nematoda</taxon>
        <taxon>Chromadorea</taxon>
        <taxon>Rhabditida</taxon>
        <taxon>Rhabditina</taxon>
        <taxon>Diplogasteromorpha</taxon>
        <taxon>Diplogasteroidea</taxon>
        <taxon>Neodiplogasteridae</taxon>
        <taxon>Pristionchus</taxon>
    </lineage>
</organism>
<keyword evidence="2" id="KW-1185">Reference proteome</keyword>
<proteinExistence type="predicted"/>
<dbReference type="AlphaFoldDB" id="A0AAV5V3M3"/>
<name>A0AAV5V3M3_9BILA</name>
<feature type="non-terminal residue" evidence="1">
    <location>
        <position position="255"/>
    </location>
</feature>
<evidence type="ECO:0000313" key="2">
    <source>
        <dbReference type="Proteomes" id="UP001432322"/>
    </source>
</evidence>
<gene>
    <name evidence="1" type="ORF">PFISCL1PPCAC_4436</name>
</gene>
<protein>
    <submittedName>
        <fullName evidence="1">Uncharacterized protein</fullName>
    </submittedName>
</protein>
<comment type="caution">
    <text evidence="1">The sequence shown here is derived from an EMBL/GenBank/DDBJ whole genome shotgun (WGS) entry which is preliminary data.</text>
</comment>
<dbReference type="Proteomes" id="UP001432322">
    <property type="component" value="Unassembled WGS sequence"/>
</dbReference>
<dbReference type="EMBL" id="BTSY01000002">
    <property type="protein sequence ID" value="GMT13139.1"/>
    <property type="molecule type" value="Genomic_DNA"/>
</dbReference>
<sequence length="255" mass="27971">FRLVNTPSMVTAQSRARNARLAAGREYAAEVVQHCELQKNPLLEEKILGDLSGIVMEAIDCLRKDQPYRSSNLLTLSLELLSYFRQPNKPMLVNFACAFTMLMSELEGIDLAERPRSYSNEIPDVQADVSLSSNEQVNAFSSLPSTSGSAPVDAGFQATAAQRPRTLDAMQLNARVDATSFPSTSANTPAEPAFQAQIWPEEPLGKVEDDLKEEEEMTVEEGPFDVGGYDDSLLSNAPMHNETMQLFTANFSAVS</sequence>
<feature type="non-terminal residue" evidence="1">
    <location>
        <position position="1"/>
    </location>
</feature>